<comment type="caution">
    <text evidence="1">The sequence shown here is derived from an EMBL/GenBank/DDBJ whole genome shotgun (WGS) entry which is preliminary data.</text>
</comment>
<keyword evidence="2" id="KW-1185">Reference proteome</keyword>
<gene>
    <name evidence="1" type="ORF">jaqu_03550</name>
</gene>
<dbReference type="Proteomes" id="UP000032232">
    <property type="component" value="Unassembled WGS sequence"/>
</dbReference>
<proteinExistence type="predicted"/>
<evidence type="ECO:0000313" key="1">
    <source>
        <dbReference type="EMBL" id="KIT17883.1"/>
    </source>
</evidence>
<organism evidence="1 2">
    <name type="scientific">Jannaschia aquimarina</name>
    <dbReference type="NCBI Taxonomy" id="935700"/>
    <lineage>
        <taxon>Bacteria</taxon>
        <taxon>Pseudomonadati</taxon>
        <taxon>Pseudomonadota</taxon>
        <taxon>Alphaproteobacteria</taxon>
        <taxon>Rhodobacterales</taxon>
        <taxon>Roseobacteraceae</taxon>
        <taxon>Jannaschia</taxon>
    </lineage>
</organism>
<name>A0A0D1DD30_9RHOB</name>
<dbReference type="AlphaFoldDB" id="A0A0D1DD30"/>
<sequence>MILAPELRGLFRHRQPSDGQQDILLNQWSARDGRDQPSKKSATTLPVQTTEKALQIGLSVSVEGGFAAGFIRKETVDDLVDLIV</sequence>
<reference evidence="1 2" key="1">
    <citation type="submission" date="2015-02" db="EMBL/GenBank/DDBJ databases">
        <title>Genome Sequence of Jannaschia aquimarina DSM28248, a member of the Roseobacter clade.</title>
        <authorList>
            <person name="Voget S."/>
            <person name="Daniel R."/>
        </authorList>
    </citation>
    <scope>NUCLEOTIDE SEQUENCE [LARGE SCALE GENOMIC DNA]</scope>
    <source>
        <strain evidence="1 2">GSW-M26</strain>
    </source>
</reference>
<dbReference type="RefSeq" id="WP_236687716.1">
    <property type="nucleotide sequence ID" value="NZ_JYFE01000011.1"/>
</dbReference>
<protein>
    <submittedName>
        <fullName evidence="1">Uncharacterized protein</fullName>
    </submittedName>
</protein>
<dbReference type="PATRIC" id="fig|935700.4.peg.381"/>
<evidence type="ECO:0000313" key="2">
    <source>
        <dbReference type="Proteomes" id="UP000032232"/>
    </source>
</evidence>
<dbReference type="EMBL" id="JYFE01000011">
    <property type="protein sequence ID" value="KIT17883.1"/>
    <property type="molecule type" value="Genomic_DNA"/>
</dbReference>
<accession>A0A0D1DD30</accession>